<protein>
    <recommendedName>
        <fullName evidence="3">DAGKc domain-containing protein</fullName>
    </recommendedName>
</protein>
<dbReference type="PANTHER" id="PTHR11255">
    <property type="entry name" value="DIACYLGLYCEROL KINASE"/>
    <property type="match status" value="1"/>
</dbReference>
<dbReference type="GO" id="GO:0004143">
    <property type="term" value="F:ATP-dependent diacylglycerol kinase activity"/>
    <property type="evidence" value="ECO:0007669"/>
    <property type="project" value="InterPro"/>
</dbReference>
<dbReference type="Pfam" id="PF00781">
    <property type="entry name" value="DAGK_cat"/>
    <property type="match status" value="1"/>
</dbReference>
<feature type="region of interest" description="Disordered" evidence="1">
    <location>
        <begin position="276"/>
        <end position="302"/>
    </location>
</feature>
<gene>
    <name evidence="4" type="ORF">TSIB3V08_LOCUS7788</name>
</gene>
<accession>A0A7R9AZX9</accession>
<dbReference type="Pfam" id="PF00130">
    <property type="entry name" value="C1_1"/>
    <property type="match status" value="1"/>
</dbReference>
<keyword evidence="2" id="KW-1133">Transmembrane helix</keyword>
<feature type="region of interest" description="Disordered" evidence="1">
    <location>
        <begin position="51"/>
        <end position="83"/>
    </location>
</feature>
<evidence type="ECO:0000256" key="1">
    <source>
        <dbReference type="SAM" id="MobiDB-lite"/>
    </source>
</evidence>
<organism evidence="4">
    <name type="scientific">Timema shepardi</name>
    <name type="common">Walking stick</name>
    <dbReference type="NCBI Taxonomy" id="629360"/>
    <lineage>
        <taxon>Eukaryota</taxon>
        <taxon>Metazoa</taxon>
        <taxon>Ecdysozoa</taxon>
        <taxon>Arthropoda</taxon>
        <taxon>Hexapoda</taxon>
        <taxon>Insecta</taxon>
        <taxon>Pterygota</taxon>
        <taxon>Neoptera</taxon>
        <taxon>Polyneoptera</taxon>
        <taxon>Phasmatodea</taxon>
        <taxon>Timematodea</taxon>
        <taxon>Timematoidea</taxon>
        <taxon>Timematidae</taxon>
        <taxon>Timema</taxon>
    </lineage>
</organism>
<dbReference type="AlphaFoldDB" id="A0A7R9AZX9"/>
<sequence>MEGERKTPYEEPTPVHPSEIRTLISPSSTVQLNTKPVQDRRNPLEGMSIEVSDAHQTGATRRSTESTCGFLRPRQGTSATSVSQTVRRRRYTLVTTPSGYVAYLLAMFLRILLAAYLEEVLQAVVLLAVLLLLEASLGQAIPKHGPRMKCSSCKIISHTSCISILMDKVKFTCKPTFRDVGVRQYREQTCIHHHWVHRRTQKGRCKQCSKSFQSKLSFSSKEIVALSCTWCKMAYHNKETCFNLQKIGEECTLGSHGDIIVPPSWIVKLPRQGSFKSSLRKSPKKKTASKKKSKEKTDKDQKTFVIKPIPSATVRPVLVFINPKSGGNQGAKLLQKFQWLLNPRQVFDLTQGGPRMG</sequence>
<dbReference type="PROSITE" id="PS50146">
    <property type="entry name" value="DAGK"/>
    <property type="match status" value="1"/>
</dbReference>
<feature type="transmembrane region" description="Helical" evidence="2">
    <location>
        <begin position="123"/>
        <end position="141"/>
    </location>
</feature>
<feature type="transmembrane region" description="Helical" evidence="2">
    <location>
        <begin position="97"/>
        <end position="117"/>
    </location>
</feature>
<feature type="domain" description="DAGKc" evidence="3">
    <location>
        <begin position="312"/>
        <end position="357"/>
    </location>
</feature>
<dbReference type="EMBL" id="OC003791">
    <property type="protein sequence ID" value="CAD7263717.1"/>
    <property type="molecule type" value="Genomic_DNA"/>
</dbReference>
<evidence type="ECO:0000259" key="3">
    <source>
        <dbReference type="PROSITE" id="PS50146"/>
    </source>
</evidence>
<feature type="compositionally biased region" description="Polar residues" evidence="1">
    <location>
        <begin position="54"/>
        <end position="67"/>
    </location>
</feature>
<keyword evidence="2" id="KW-0812">Transmembrane</keyword>
<dbReference type="InterPro" id="IPR002219">
    <property type="entry name" value="PKC_DAG/PE"/>
</dbReference>
<dbReference type="CDD" id="cd20855">
    <property type="entry name" value="C1_DGK_typeIV_rpt2"/>
    <property type="match status" value="1"/>
</dbReference>
<dbReference type="PANTHER" id="PTHR11255:SF80">
    <property type="entry name" value="EYE-SPECIFIC DIACYLGLYCEROL KINASE"/>
    <property type="match status" value="1"/>
</dbReference>
<dbReference type="InterPro" id="IPR037607">
    <property type="entry name" value="DGK"/>
</dbReference>
<proteinExistence type="predicted"/>
<feature type="compositionally biased region" description="Basic residues" evidence="1">
    <location>
        <begin position="278"/>
        <end position="294"/>
    </location>
</feature>
<evidence type="ECO:0000313" key="4">
    <source>
        <dbReference type="EMBL" id="CAD7263717.1"/>
    </source>
</evidence>
<keyword evidence="2" id="KW-0472">Membrane</keyword>
<reference evidence="4" key="1">
    <citation type="submission" date="2020-11" db="EMBL/GenBank/DDBJ databases">
        <authorList>
            <person name="Tran Van P."/>
        </authorList>
    </citation>
    <scope>NUCLEOTIDE SEQUENCE</scope>
</reference>
<dbReference type="GO" id="GO:0007165">
    <property type="term" value="P:signal transduction"/>
    <property type="evidence" value="ECO:0007669"/>
    <property type="project" value="InterPro"/>
</dbReference>
<evidence type="ECO:0000256" key="2">
    <source>
        <dbReference type="SAM" id="Phobius"/>
    </source>
</evidence>
<name>A0A7R9AZX9_TIMSH</name>
<dbReference type="GO" id="GO:0005886">
    <property type="term" value="C:plasma membrane"/>
    <property type="evidence" value="ECO:0007669"/>
    <property type="project" value="TreeGrafter"/>
</dbReference>
<dbReference type="InterPro" id="IPR001206">
    <property type="entry name" value="Diacylglycerol_kinase_cat_dom"/>
</dbReference>